<evidence type="ECO:0000259" key="7">
    <source>
        <dbReference type="Pfam" id="PF01765"/>
    </source>
</evidence>
<dbReference type="InterPro" id="IPR023584">
    <property type="entry name" value="Ribosome_recyc_fac_dom"/>
</dbReference>
<dbReference type="RefSeq" id="WP_050727417.1">
    <property type="nucleotide sequence ID" value="NZ_CP012332.1"/>
</dbReference>
<dbReference type="Gene3D" id="1.10.132.20">
    <property type="entry name" value="Ribosome-recycling factor"/>
    <property type="match status" value="1"/>
</dbReference>
<dbReference type="AlphaFoldDB" id="A0A0K1PAZ2"/>
<organism evidence="8 9">
    <name type="scientific">Vulgatibacter incomptus</name>
    <dbReference type="NCBI Taxonomy" id="1391653"/>
    <lineage>
        <taxon>Bacteria</taxon>
        <taxon>Pseudomonadati</taxon>
        <taxon>Myxococcota</taxon>
        <taxon>Myxococcia</taxon>
        <taxon>Myxococcales</taxon>
        <taxon>Cystobacterineae</taxon>
        <taxon>Vulgatibacteraceae</taxon>
        <taxon>Vulgatibacter</taxon>
    </lineage>
</organism>
<dbReference type="Proteomes" id="UP000055590">
    <property type="component" value="Chromosome"/>
</dbReference>
<dbReference type="EMBL" id="CP012332">
    <property type="protein sequence ID" value="AKU90279.1"/>
    <property type="molecule type" value="Genomic_DNA"/>
</dbReference>
<comment type="similarity">
    <text evidence="2 6">Belongs to the RRF family.</text>
</comment>
<sequence length="186" mass="20777">MAGEEIIKDFKGRVEKTLEDLRRELSKIRTGRANASVLEGVQVDSYGSRMPLNAVATITVPDARTIVIKPFDRSQIPAIEKGINEAGVGITPQNDGTVIRLPVPPLTEERRKEIAKQVKKRGEEHKVAVRNLRRDANEQIKAQTKDSVLSTDDEKRLLDQVQKETDGGIAMVDQIVARKEKEVMEI</sequence>
<gene>
    <name evidence="6" type="primary">frr</name>
    <name evidence="8" type="ORF">AKJ08_0666</name>
</gene>
<dbReference type="HAMAP" id="MF_00040">
    <property type="entry name" value="RRF"/>
    <property type="match status" value="1"/>
</dbReference>
<dbReference type="FunFam" id="1.10.132.20:FF:000001">
    <property type="entry name" value="Ribosome-recycling factor"/>
    <property type="match status" value="1"/>
</dbReference>
<dbReference type="GO" id="GO:0005829">
    <property type="term" value="C:cytosol"/>
    <property type="evidence" value="ECO:0007669"/>
    <property type="project" value="GOC"/>
</dbReference>
<keyword evidence="4 6" id="KW-0648">Protein biosynthesis</keyword>
<evidence type="ECO:0000256" key="1">
    <source>
        <dbReference type="ARBA" id="ARBA00004496"/>
    </source>
</evidence>
<dbReference type="GO" id="GO:0002184">
    <property type="term" value="P:cytoplasmic translational termination"/>
    <property type="evidence" value="ECO:0007669"/>
    <property type="project" value="TreeGrafter"/>
</dbReference>
<dbReference type="GO" id="GO:0043023">
    <property type="term" value="F:ribosomal large subunit binding"/>
    <property type="evidence" value="ECO:0007669"/>
    <property type="project" value="TreeGrafter"/>
</dbReference>
<dbReference type="SUPFAM" id="SSF55194">
    <property type="entry name" value="Ribosome recycling factor, RRF"/>
    <property type="match status" value="1"/>
</dbReference>
<evidence type="ECO:0000313" key="8">
    <source>
        <dbReference type="EMBL" id="AKU90279.1"/>
    </source>
</evidence>
<proteinExistence type="inferred from homology"/>
<evidence type="ECO:0000256" key="5">
    <source>
        <dbReference type="ARBA" id="ARBA00025050"/>
    </source>
</evidence>
<reference evidence="8 9" key="1">
    <citation type="submission" date="2015-08" db="EMBL/GenBank/DDBJ databases">
        <authorList>
            <person name="Babu N.S."/>
            <person name="Beckwith C.J."/>
            <person name="Beseler K.G."/>
            <person name="Brison A."/>
            <person name="Carone J.V."/>
            <person name="Caskin T.P."/>
            <person name="Diamond M."/>
            <person name="Durham M.E."/>
            <person name="Foxe J.M."/>
            <person name="Go M."/>
            <person name="Henderson B.A."/>
            <person name="Jones I.B."/>
            <person name="McGettigan J.A."/>
            <person name="Micheletti S.J."/>
            <person name="Nasrallah M.E."/>
            <person name="Ortiz D."/>
            <person name="Piller C.R."/>
            <person name="Privatt S.R."/>
            <person name="Schneider S.L."/>
            <person name="Sharp S."/>
            <person name="Smith T.C."/>
            <person name="Stanton J.D."/>
            <person name="Ullery H.E."/>
            <person name="Wilson R.J."/>
            <person name="Serrano M.G."/>
            <person name="Buck G."/>
            <person name="Lee V."/>
            <person name="Wang Y."/>
            <person name="Carvalho R."/>
            <person name="Voegtly L."/>
            <person name="Shi R."/>
            <person name="Duckworth R."/>
            <person name="Johnson A."/>
            <person name="Loviza R."/>
            <person name="Walstead R."/>
            <person name="Shah Z."/>
            <person name="Kiflezghi M."/>
            <person name="Wade K."/>
            <person name="Ball S.L."/>
            <person name="Bradley K.W."/>
            <person name="Asai D.J."/>
            <person name="Bowman C.A."/>
            <person name="Russell D.A."/>
            <person name="Pope W.H."/>
            <person name="Jacobs-Sera D."/>
            <person name="Hendrix R.W."/>
            <person name="Hatfull G.F."/>
        </authorList>
    </citation>
    <scope>NUCLEOTIDE SEQUENCE [LARGE SCALE GENOMIC DNA]</scope>
    <source>
        <strain evidence="8 9">DSM 27710</strain>
    </source>
</reference>
<dbReference type="InterPro" id="IPR036191">
    <property type="entry name" value="RRF_sf"/>
</dbReference>
<evidence type="ECO:0000256" key="4">
    <source>
        <dbReference type="ARBA" id="ARBA00022917"/>
    </source>
</evidence>
<evidence type="ECO:0000256" key="2">
    <source>
        <dbReference type="ARBA" id="ARBA00005912"/>
    </source>
</evidence>
<keyword evidence="3 6" id="KW-0963">Cytoplasm</keyword>
<dbReference type="STRING" id="1391653.AKJ08_0666"/>
<dbReference type="NCBIfam" id="TIGR00496">
    <property type="entry name" value="frr"/>
    <property type="match status" value="1"/>
</dbReference>
<dbReference type="OrthoDB" id="9804006at2"/>
<name>A0A0K1PAZ2_9BACT</name>
<dbReference type="CDD" id="cd00520">
    <property type="entry name" value="RRF"/>
    <property type="match status" value="1"/>
</dbReference>
<dbReference type="PANTHER" id="PTHR20982">
    <property type="entry name" value="RIBOSOME RECYCLING FACTOR"/>
    <property type="match status" value="1"/>
</dbReference>
<dbReference type="InterPro" id="IPR002661">
    <property type="entry name" value="Ribosome_recyc_fac"/>
</dbReference>
<dbReference type="PATRIC" id="fig|1391653.3.peg.685"/>
<protein>
    <recommendedName>
        <fullName evidence="6">Ribosome-recycling factor</fullName>
        <shortName evidence="6">RRF</shortName>
    </recommendedName>
    <alternativeName>
        <fullName evidence="6">Ribosome-releasing factor</fullName>
    </alternativeName>
</protein>
<dbReference type="PANTHER" id="PTHR20982:SF3">
    <property type="entry name" value="MITOCHONDRIAL RIBOSOME RECYCLING FACTOR PSEUDO 1"/>
    <property type="match status" value="1"/>
</dbReference>
<evidence type="ECO:0000256" key="3">
    <source>
        <dbReference type="ARBA" id="ARBA00022490"/>
    </source>
</evidence>
<dbReference type="KEGG" id="vin:AKJ08_0666"/>
<accession>A0A0K1PAZ2</accession>
<feature type="domain" description="Ribosome recycling factor" evidence="7">
    <location>
        <begin position="21"/>
        <end position="184"/>
    </location>
</feature>
<comment type="function">
    <text evidence="5 6">Responsible for the release of ribosomes from messenger RNA at the termination of protein biosynthesis. May increase the efficiency of translation by recycling ribosomes from one round of translation to another.</text>
</comment>
<dbReference type="Pfam" id="PF01765">
    <property type="entry name" value="RRF"/>
    <property type="match status" value="1"/>
</dbReference>
<dbReference type="FunFam" id="3.30.1360.40:FF:000001">
    <property type="entry name" value="Ribosome-recycling factor"/>
    <property type="match status" value="1"/>
</dbReference>
<comment type="subcellular location">
    <subcellularLocation>
        <location evidence="1 6">Cytoplasm</location>
    </subcellularLocation>
</comment>
<dbReference type="Gene3D" id="3.30.1360.40">
    <property type="match status" value="1"/>
</dbReference>
<evidence type="ECO:0000313" key="9">
    <source>
        <dbReference type="Proteomes" id="UP000055590"/>
    </source>
</evidence>
<keyword evidence="9" id="KW-1185">Reference proteome</keyword>
<evidence type="ECO:0000256" key="6">
    <source>
        <dbReference type="HAMAP-Rule" id="MF_00040"/>
    </source>
</evidence>